<keyword evidence="6" id="KW-1185">Reference proteome</keyword>
<protein>
    <submittedName>
        <fullName evidence="5">TlpA family protein disulfide reductase</fullName>
    </submittedName>
</protein>
<evidence type="ECO:0000256" key="1">
    <source>
        <dbReference type="ARBA" id="ARBA00004196"/>
    </source>
</evidence>
<dbReference type="InterPro" id="IPR050553">
    <property type="entry name" value="Thioredoxin_ResA/DsbE_sf"/>
</dbReference>
<dbReference type="PROSITE" id="PS51352">
    <property type="entry name" value="THIOREDOXIN_2"/>
    <property type="match status" value="1"/>
</dbReference>
<dbReference type="Gene3D" id="3.40.30.10">
    <property type="entry name" value="Glutaredoxin"/>
    <property type="match status" value="1"/>
</dbReference>
<dbReference type="Pfam" id="PF08534">
    <property type="entry name" value="Redoxin"/>
    <property type="match status" value="1"/>
</dbReference>
<dbReference type="EMBL" id="JBHSRS010000012">
    <property type="protein sequence ID" value="MFC6280382.1"/>
    <property type="molecule type" value="Genomic_DNA"/>
</dbReference>
<evidence type="ECO:0000256" key="2">
    <source>
        <dbReference type="ARBA" id="ARBA00022748"/>
    </source>
</evidence>
<dbReference type="Proteomes" id="UP001596270">
    <property type="component" value="Unassembled WGS sequence"/>
</dbReference>
<name>A0ABW1TUI4_9BURK</name>
<dbReference type="CDD" id="cd02966">
    <property type="entry name" value="TlpA_like_family"/>
    <property type="match status" value="1"/>
</dbReference>
<sequence>MKTSFRITLISVVLLAAGALGVIAYLQFGPKAPLPKPAASAGYTKIDIEGLHFLRWAQPRQLRPLSFKDSTGARVSLADFQGKVILLNVWATWCPPCREEMPALDRLNAKRQSADFAVVALSLDAPAPAKAFLMSIDARTLNAYTDAEGMALQVLDVSTVPSTILIDRRGRELGRVSGTAAWDSDAALALIDDALKEPI</sequence>
<dbReference type="InterPro" id="IPR036249">
    <property type="entry name" value="Thioredoxin-like_sf"/>
</dbReference>
<gene>
    <name evidence="5" type="ORF">ACFQND_03950</name>
</gene>
<keyword evidence="3" id="KW-0676">Redox-active center</keyword>
<evidence type="ECO:0000259" key="4">
    <source>
        <dbReference type="PROSITE" id="PS51352"/>
    </source>
</evidence>
<comment type="subcellular location">
    <subcellularLocation>
        <location evidence="1">Cell envelope</location>
    </subcellularLocation>
</comment>
<dbReference type="PANTHER" id="PTHR42852:SF13">
    <property type="entry name" value="PROTEIN DIPZ"/>
    <property type="match status" value="1"/>
</dbReference>
<keyword evidence="2" id="KW-0201">Cytochrome c-type biogenesis</keyword>
<evidence type="ECO:0000256" key="3">
    <source>
        <dbReference type="ARBA" id="ARBA00023284"/>
    </source>
</evidence>
<comment type="caution">
    <text evidence="5">The sequence shown here is derived from an EMBL/GenBank/DDBJ whole genome shotgun (WGS) entry which is preliminary data.</text>
</comment>
<evidence type="ECO:0000313" key="6">
    <source>
        <dbReference type="Proteomes" id="UP001596270"/>
    </source>
</evidence>
<feature type="domain" description="Thioredoxin" evidence="4">
    <location>
        <begin position="30"/>
        <end position="196"/>
    </location>
</feature>
<dbReference type="RefSeq" id="WP_377412385.1">
    <property type="nucleotide sequence ID" value="NZ_JBHSRS010000012.1"/>
</dbReference>
<dbReference type="SUPFAM" id="SSF52833">
    <property type="entry name" value="Thioredoxin-like"/>
    <property type="match status" value="1"/>
</dbReference>
<proteinExistence type="predicted"/>
<dbReference type="PROSITE" id="PS00194">
    <property type="entry name" value="THIOREDOXIN_1"/>
    <property type="match status" value="1"/>
</dbReference>
<organism evidence="5 6">
    <name type="scientific">Polaromonas aquatica</name>
    <dbReference type="NCBI Taxonomy" id="332657"/>
    <lineage>
        <taxon>Bacteria</taxon>
        <taxon>Pseudomonadati</taxon>
        <taxon>Pseudomonadota</taxon>
        <taxon>Betaproteobacteria</taxon>
        <taxon>Burkholderiales</taxon>
        <taxon>Comamonadaceae</taxon>
        <taxon>Polaromonas</taxon>
    </lineage>
</organism>
<reference evidence="6" key="1">
    <citation type="journal article" date="2019" name="Int. J. Syst. Evol. Microbiol.">
        <title>The Global Catalogue of Microorganisms (GCM) 10K type strain sequencing project: providing services to taxonomists for standard genome sequencing and annotation.</title>
        <authorList>
            <consortium name="The Broad Institute Genomics Platform"/>
            <consortium name="The Broad Institute Genome Sequencing Center for Infectious Disease"/>
            <person name="Wu L."/>
            <person name="Ma J."/>
        </authorList>
    </citation>
    <scope>NUCLEOTIDE SEQUENCE [LARGE SCALE GENOMIC DNA]</scope>
    <source>
        <strain evidence="6">CCUG 39402</strain>
    </source>
</reference>
<dbReference type="InterPro" id="IPR013766">
    <property type="entry name" value="Thioredoxin_domain"/>
</dbReference>
<dbReference type="InterPro" id="IPR013740">
    <property type="entry name" value="Redoxin"/>
</dbReference>
<dbReference type="PANTHER" id="PTHR42852">
    <property type="entry name" value="THIOL:DISULFIDE INTERCHANGE PROTEIN DSBE"/>
    <property type="match status" value="1"/>
</dbReference>
<dbReference type="InterPro" id="IPR017937">
    <property type="entry name" value="Thioredoxin_CS"/>
</dbReference>
<evidence type="ECO:0000313" key="5">
    <source>
        <dbReference type="EMBL" id="MFC6280382.1"/>
    </source>
</evidence>
<accession>A0ABW1TUI4</accession>